<name>A0AAV9R473_9TELE</name>
<dbReference type="Proteomes" id="UP001311232">
    <property type="component" value="Unassembled WGS sequence"/>
</dbReference>
<dbReference type="AlphaFoldDB" id="A0AAV9R473"/>
<evidence type="ECO:0000256" key="1">
    <source>
        <dbReference type="SAM" id="MobiDB-lite"/>
    </source>
</evidence>
<comment type="caution">
    <text evidence="2">The sequence shown here is derived from an EMBL/GenBank/DDBJ whole genome shotgun (WGS) entry which is preliminary data.</text>
</comment>
<feature type="region of interest" description="Disordered" evidence="1">
    <location>
        <begin position="155"/>
        <end position="175"/>
    </location>
</feature>
<gene>
    <name evidence="2" type="ORF">CRENBAI_015576</name>
</gene>
<reference evidence="2 3" key="1">
    <citation type="submission" date="2021-06" db="EMBL/GenBank/DDBJ databases">
        <authorList>
            <person name="Palmer J.M."/>
        </authorList>
    </citation>
    <scope>NUCLEOTIDE SEQUENCE [LARGE SCALE GENOMIC DNA]</scope>
    <source>
        <strain evidence="2 3">MEX-2019</strain>
        <tissue evidence="2">Muscle</tissue>
    </source>
</reference>
<keyword evidence="3" id="KW-1185">Reference proteome</keyword>
<sequence>MQSTICIQDFLSLPDHGTTTGVPTWFLTLSATHTQRPDVIQGHQCWKKLTCINDPIVLAEWLRHVFRLSLCLLVGVCVHLGVTAHGGGAPPQAIQRGKVTLKCRTHGGDLNLLVTKSRISSPRFLRVTIKQALWNFSSPLLSEHLPVHPPTPHAWLQPHCSEDHRDPQRERLNSS</sequence>
<protein>
    <submittedName>
        <fullName evidence="2">Uncharacterized protein</fullName>
    </submittedName>
</protein>
<organism evidence="2 3">
    <name type="scientific">Crenichthys baileyi</name>
    <name type="common">White River springfish</name>
    <dbReference type="NCBI Taxonomy" id="28760"/>
    <lineage>
        <taxon>Eukaryota</taxon>
        <taxon>Metazoa</taxon>
        <taxon>Chordata</taxon>
        <taxon>Craniata</taxon>
        <taxon>Vertebrata</taxon>
        <taxon>Euteleostomi</taxon>
        <taxon>Actinopterygii</taxon>
        <taxon>Neopterygii</taxon>
        <taxon>Teleostei</taxon>
        <taxon>Neoteleostei</taxon>
        <taxon>Acanthomorphata</taxon>
        <taxon>Ovalentaria</taxon>
        <taxon>Atherinomorphae</taxon>
        <taxon>Cyprinodontiformes</taxon>
        <taxon>Goodeidae</taxon>
        <taxon>Crenichthys</taxon>
    </lineage>
</organism>
<evidence type="ECO:0000313" key="3">
    <source>
        <dbReference type="Proteomes" id="UP001311232"/>
    </source>
</evidence>
<feature type="compositionally biased region" description="Basic and acidic residues" evidence="1">
    <location>
        <begin position="160"/>
        <end position="175"/>
    </location>
</feature>
<accession>A0AAV9R473</accession>
<proteinExistence type="predicted"/>
<evidence type="ECO:0000313" key="2">
    <source>
        <dbReference type="EMBL" id="KAK5604544.1"/>
    </source>
</evidence>
<dbReference type="EMBL" id="JAHHUM010002338">
    <property type="protein sequence ID" value="KAK5604544.1"/>
    <property type="molecule type" value="Genomic_DNA"/>
</dbReference>